<dbReference type="RefSeq" id="WP_140194295.1">
    <property type="nucleotide sequence ID" value="NZ_CP065915.1"/>
</dbReference>
<protein>
    <recommendedName>
        <fullName evidence="2">histidine kinase</fullName>
        <ecNumber evidence="2">2.7.13.3</ecNumber>
    </recommendedName>
</protein>
<feature type="domain" description="Histidine kinase" evidence="7">
    <location>
        <begin position="183"/>
        <end position="395"/>
    </location>
</feature>
<name>A0A5C5GHL8_9RHOB</name>
<dbReference type="InterPro" id="IPR005467">
    <property type="entry name" value="His_kinase_dom"/>
</dbReference>
<dbReference type="PROSITE" id="PS50109">
    <property type="entry name" value="HIS_KIN"/>
    <property type="match status" value="1"/>
</dbReference>
<dbReference type="InterPro" id="IPR050736">
    <property type="entry name" value="Sensor_HK_Regulatory"/>
</dbReference>
<evidence type="ECO:0000256" key="5">
    <source>
        <dbReference type="ARBA" id="ARBA00022777"/>
    </source>
</evidence>
<dbReference type="EC" id="2.7.13.3" evidence="2"/>
<dbReference type="InterPro" id="IPR003594">
    <property type="entry name" value="HATPase_dom"/>
</dbReference>
<evidence type="ECO:0000256" key="4">
    <source>
        <dbReference type="ARBA" id="ARBA00022679"/>
    </source>
</evidence>
<comment type="caution">
    <text evidence="8">The sequence shown here is derived from an EMBL/GenBank/DDBJ whole genome shotgun (WGS) entry which is preliminary data.</text>
</comment>
<dbReference type="InterPro" id="IPR003661">
    <property type="entry name" value="HisK_dim/P_dom"/>
</dbReference>
<evidence type="ECO:0000256" key="2">
    <source>
        <dbReference type="ARBA" id="ARBA00012438"/>
    </source>
</evidence>
<dbReference type="OrthoDB" id="9795133at2"/>
<dbReference type="InterPro" id="IPR036890">
    <property type="entry name" value="HATPase_C_sf"/>
</dbReference>
<keyword evidence="6" id="KW-0902">Two-component regulatory system</keyword>
<dbReference type="InterPro" id="IPR029016">
    <property type="entry name" value="GAF-like_dom_sf"/>
</dbReference>
<dbReference type="AlphaFoldDB" id="A0A5C5GHL8"/>
<dbReference type="SMART" id="SM00065">
    <property type="entry name" value="GAF"/>
    <property type="match status" value="1"/>
</dbReference>
<dbReference type="SUPFAM" id="SSF55781">
    <property type="entry name" value="GAF domain-like"/>
    <property type="match status" value="1"/>
</dbReference>
<evidence type="ECO:0000313" key="9">
    <source>
        <dbReference type="Proteomes" id="UP000314011"/>
    </source>
</evidence>
<keyword evidence="3" id="KW-0597">Phosphoprotein</keyword>
<evidence type="ECO:0000256" key="6">
    <source>
        <dbReference type="ARBA" id="ARBA00023012"/>
    </source>
</evidence>
<sequence>MSVGSHDFQRDIDAIGASDAVPTILETVSLSTGMGFAAVARVTDSRWVTCRAVDHIHFGLNPGDELEVESTLCHEVRQSDNEIVIADVQTDTHYCHHHTPARYGFRSYISVPIYRSDGSFFGTLCAIDPEPRDLNDPRVLNMFRLFARSIGDSLESGERLQLAEQRLAEEKDLTRLQEEFVAILGHDLRNPIAAMGAGLRMLSRRPLDEQSVDLVGHMQASLHRMSGLVGNILDHTRVRLTGGIGVERETCDDLGQTLEHVVHEVRAVSVSHSFDVNIEVGDPVYCDKDRLGQLLSNLLSNAVLHGDGGEPITINARAEDGELFVSVGNGGEPIPPATQEKLFAPFSRGDATSPYSGLGLGLHIAAQIAKGHEGQIDVHSDADGTRFTLRMPVQPG</sequence>
<accession>A0A5C5GHL8</accession>
<dbReference type="EMBL" id="VFFF01000001">
    <property type="protein sequence ID" value="TNY33607.1"/>
    <property type="molecule type" value="Genomic_DNA"/>
</dbReference>
<dbReference type="SMART" id="SM00387">
    <property type="entry name" value="HATPase_c"/>
    <property type="match status" value="1"/>
</dbReference>
<dbReference type="Gene3D" id="3.30.565.10">
    <property type="entry name" value="Histidine kinase-like ATPase, C-terminal domain"/>
    <property type="match status" value="1"/>
</dbReference>
<dbReference type="Pfam" id="PF01590">
    <property type="entry name" value="GAF"/>
    <property type="match status" value="1"/>
</dbReference>
<dbReference type="Pfam" id="PF02518">
    <property type="entry name" value="HATPase_c"/>
    <property type="match status" value="1"/>
</dbReference>
<dbReference type="SMART" id="SM00388">
    <property type="entry name" value="HisKA"/>
    <property type="match status" value="1"/>
</dbReference>
<dbReference type="InterPro" id="IPR004358">
    <property type="entry name" value="Sig_transdc_His_kin-like_C"/>
</dbReference>
<evidence type="ECO:0000256" key="1">
    <source>
        <dbReference type="ARBA" id="ARBA00000085"/>
    </source>
</evidence>
<proteinExistence type="predicted"/>
<dbReference type="InterPro" id="IPR003018">
    <property type="entry name" value="GAF"/>
</dbReference>
<gene>
    <name evidence="8" type="ORF">FHY64_10125</name>
</gene>
<dbReference type="PRINTS" id="PR00344">
    <property type="entry name" value="BCTRLSENSOR"/>
</dbReference>
<dbReference type="Gene3D" id="1.10.287.130">
    <property type="match status" value="1"/>
</dbReference>
<keyword evidence="4" id="KW-0808">Transferase</keyword>
<dbReference type="PANTHER" id="PTHR43711:SF1">
    <property type="entry name" value="HISTIDINE KINASE 1"/>
    <property type="match status" value="1"/>
</dbReference>
<dbReference type="PANTHER" id="PTHR43711">
    <property type="entry name" value="TWO-COMPONENT HISTIDINE KINASE"/>
    <property type="match status" value="1"/>
</dbReference>
<organism evidence="8 9">
    <name type="scientific">Pelagovum pacificum</name>
    <dbReference type="NCBI Taxonomy" id="2588711"/>
    <lineage>
        <taxon>Bacteria</taxon>
        <taxon>Pseudomonadati</taxon>
        <taxon>Pseudomonadota</taxon>
        <taxon>Alphaproteobacteria</taxon>
        <taxon>Rhodobacterales</taxon>
        <taxon>Paracoccaceae</taxon>
        <taxon>Pelagovum</taxon>
    </lineage>
</organism>
<dbReference type="GO" id="GO:0000155">
    <property type="term" value="F:phosphorelay sensor kinase activity"/>
    <property type="evidence" value="ECO:0007669"/>
    <property type="project" value="InterPro"/>
</dbReference>
<dbReference type="SUPFAM" id="SSF55874">
    <property type="entry name" value="ATPase domain of HSP90 chaperone/DNA topoisomerase II/histidine kinase"/>
    <property type="match status" value="1"/>
</dbReference>
<dbReference type="Gene3D" id="3.30.450.40">
    <property type="match status" value="1"/>
</dbReference>
<dbReference type="SUPFAM" id="SSF47384">
    <property type="entry name" value="Homodimeric domain of signal transducing histidine kinase"/>
    <property type="match status" value="1"/>
</dbReference>
<evidence type="ECO:0000259" key="7">
    <source>
        <dbReference type="PROSITE" id="PS50109"/>
    </source>
</evidence>
<reference evidence="8 9" key="1">
    <citation type="submission" date="2019-06" db="EMBL/GenBank/DDBJ databases">
        <title>Genome of new Rhodobacteraceae sp. SM1903.</title>
        <authorList>
            <person name="Ren X."/>
        </authorList>
    </citation>
    <scope>NUCLEOTIDE SEQUENCE [LARGE SCALE GENOMIC DNA]</scope>
    <source>
        <strain evidence="8 9">SM1903</strain>
    </source>
</reference>
<evidence type="ECO:0000256" key="3">
    <source>
        <dbReference type="ARBA" id="ARBA00022553"/>
    </source>
</evidence>
<dbReference type="Pfam" id="PF00512">
    <property type="entry name" value="HisKA"/>
    <property type="match status" value="1"/>
</dbReference>
<evidence type="ECO:0000313" key="8">
    <source>
        <dbReference type="EMBL" id="TNY33607.1"/>
    </source>
</evidence>
<dbReference type="InterPro" id="IPR036097">
    <property type="entry name" value="HisK_dim/P_sf"/>
</dbReference>
<dbReference type="CDD" id="cd00082">
    <property type="entry name" value="HisKA"/>
    <property type="match status" value="1"/>
</dbReference>
<comment type="catalytic activity">
    <reaction evidence="1">
        <text>ATP + protein L-histidine = ADP + protein N-phospho-L-histidine.</text>
        <dbReference type="EC" id="2.7.13.3"/>
    </reaction>
</comment>
<keyword evidence="9" id="KW-1185">Reference proteome</keyword>
<dbReference type="Proteomes" id="UP000314011">
    <property type="component" value="Unassembled WGS sequence"/>
</dbReference>
<keyword evidence="5 8" id="KW-0418">Kinase</keyword>